<evidence type="ECO:0000313" key="1">
    <source>
        <dbReference type="EMBL" id="EJK68800.1"/>
    </source>
</evidence>
<name>K0STT3_THAOC</name>
<dbReference type="InterPro" id="IPR032675">
    <property type="entry name" value="LRR_dom_sf"/>
</dbReference>
<dbReference type="OrthoDB" id="120976at2759"/>
<reference evidence="1 2" key="1">
    <citation type="journal article" date="2012" name="Genome Biol.">
        <title>Genome and low-iron response of an oceanic diatom adapted to chronic iron limitation.</title>
        <authorList>
            <person name="Lommer M."/>
            <person name="Specht M."/>
            <person name="Roy A.S."/>
            <person name="Kraemer L."/>
            <person name="Andreson R."/>
            <person name="Gutowska M.A."/>
            <person name="Wolf J."/>
            <person name="Bergner S.V."/>
            <person name="Schilhabel M.B."/>
            <person name="Klostermeier U.C."/>
            <person name="Beiko R.G."/>
            <person name="Rosenstiel P."/>
            <person name="Hippler M."/>
            <person name="Laroche J."/>
        </authorList>
    </citation>
    <scope>NUCLEOTIDE SEQUENCE [LARGE SCALE GENOMIC DNA]</scope>
    <source>
        <strain evidence="1 2">CCMP1005</strain>
    </source>
</reference>
<dbReference type="SMART" id="SM00368">
    <property type="entry name" value="LRR_RI"/>
    <property type="match status" value="2"/>
</dbReference>
<dbReference type="Gene3D" id="3.80.10.10">
    <property type="entry name" value="Ribonuclease Inhibitor"/>
    <property type="match status" value="1"/>
</dbReference>
<dbReference type="EMBL" id="AGNL01010825">
    <property type="protein sequence ID" value="EJK68800.1"/>
    <property type="molecule type" value="Genomic_DNA"/>
</dbReference>
<comment type="caution">
    <text evidence="1">The sequence shown here is derived from an EMBL/GenBank/DDBJ whole genome shotgun (WGS) entry which is preliminary data.</text>
</comment>
<organism evidence="1 2">
    <name type="scientific">Thalassiosira oceanica</name>
    <name type="common">Marine diatom</name>
    <dbReference type="NCBI Taxonomy" id="159749"/>
    <lineage>
        <taxon>Eukaryota</taxon>
        <taxon>Sar</taxon>
        <taxon>Stramenopiles</taxon>
        <taxon>Ochrophyta</taxon>
        <taxon>Bacillariophyta</taxon>
        <taxon>Coscinodiscophyceae</taxon>
        <taxon>Thalassiosirophycidae</taxon>
        <taxon>Thalassiosirales</taxon>
        <taxon>Thalassiosiraceae</taxon>
        <taxon>Thalassiosira</taxon>
    </lineage>
</organism>
<dbReference type="Proteomes" id="UP000266841">
    <property type="component" value="Unassembled WGS sequence"/>
</dbReference>
<dbReference type="AlphaFoldDB" id="K0STT3"/>
<keyword evidence="2" id="KW-1185">Reference proteome</keyword>
<gene>
    <name evidence="1" type="ORF">THAOC_09993</name>
</gene>
<accession>K0STT3</accession>
<proteinExistence type="predicted"/>
<evidence type="ECO:0000313" key="2">
    <source>
        <dbReference type="Proteomes" id="UP000266841"/>
    </source>
</evidence>
<dbReference type="SUPFAM" id="SSF52047">
    <property type="entry name" value="RNI-like"/>
    <property type="match status" value="1"/>
</dbReference>
<protein>
    <submittedName>
        <fullName evidence="1">Uncharacterized protein</fullName>
    </submittedName>
</protein>
<sequence>MRRLLLRLPGLSTNSWAALSAVFPRMKSLQDLLIENTDHSLNDDIMAGCIPSLASCAAMRVLNLSNLDLSTNSCASLVAIFPQMAALLDLELEEQPNHLARQLSILRFETLGLSGNTLCPGGPGVIATSLANPECRLEVLSLYHINIEDEGLTSLAQSLRKNQRLASMHLVWTDITETGWNEFSSVLCDTSSINATHGSNHTLQWLARRSARTPQDIKMMLQVNSDQDKSRVAANKILLAHRHLDMRPLIDWELNLLPHVVSWLERFAESRLDLKLSSIFQFVLAMPMDIIDGVTSKKKKGKKRLSSSI</sequence>